<accession>A0AA91DB81</accession>
<protein>
    <recommendedName>
        <fullName evidence="2">UmuC domain-containing protein</fullName>
    </recommendedName>
</protein>
<dbReference type="InterPro" id="IPR043502">
    <property type="entry name" value="DNA/RNA_pol_sf"/>
</dbReference>
<keyword evidence="4" id="KW-1185">Reference proteome</keyword>
<organism evidence="3 4">
    <name type="scientific">Methylomonas koyamae</name>
    <dbReference type="NCBI Taxonomy" id="702114"/>
    <lineage>
        <taxon>Bacteria</taxon>
        <taxon>Pseudomonadati</taxon>
        <taxon>Pseudomonadota</taxon>
        <taxon>Gammaproteobacteria</taxon>
        <taxon>Methylococcales</taxon>
        <taxon>Methylococcaceae</taxon>
        <taxon>Methylomonas</taxon>
    </lineage>
</organism>
<feature type="domain" description="UmuC" evidence="2">
    <location>
        <begin position="111"/>
        <end position="169"/>
    </location>
</feature>
<evidence type="ECO:0000256" key="1">
    <source>
        <dbReference type="ARBA" id="ARBA00010945"/>
    </source>
</evidence>
<proteinExistence type="inferred from homology"/>
<dbReference type="Gene3D" id="3.30.70.270">
    <property type="match status" value="1"/>
</dbReference>
<dbReference type="InterPro" id="IPR043128">
    <property type="entry name" value="Rev_trsase/Diguanyl_cyclase"/>
</dbReference>
<evidence type="ECO:0000313" key="4">
    <source>
        <dbReference type="Proteomes" id="UP000077734"/>
    </source>
</evidence>
<dbReference type="SUPFAM" id="SSF56672">
    <property type="entry name" value="DNA/RNA polymerases"/>
    <property type="match status" value="1"/>
</dbReference>
<comment type="similarity">
    <text evidence="1">Belongs to the DNA polymerase type-Y family.</text>
</comment>
<sequence length="175" mass="19541">MILLGVGGYLLVLLKTETEAAVKTIAEDVAKATIEKLKWPGELARELRKTRGIERQELRFKSYGALWKELRPLAIYEVTPINKEVAIDLSSKLSDWYFSECGGLLLTPQARTTGIPVCVGMGPNKTLAKLANFAAKKWPKTHGVLDVSDPLRREKLMRIVPVNEVWGIGPQQLIF</sequence>
<name>A0AA91DB81_9GAMM</name>
<dbReference type="GO" id="GO:0006281">
    <property type="term" value="P:DNA repair"/>
    <property type="evidence" value="ECO:0007669"/>
    <property type="project" value="InterPro"/>
</dbReference>
<reference evidence="3 4" key="1">
    <citation type="submission" date="2016-03" db="EMBL/GenBank/DDBJ databases">
        <authorList>
            <person name="Heylen K."/>
            <person name="De Vos P."/>
            <person name="Vekeman B."/>
        </authorList>
    </citation>
    <scope>NUCLEOTIDE SEQUENCE [LARGE SCALE GENOMIC DNA]</scope>
    <source>
        <strain evidence="3 4">R-49807</strain>
    </source>
</reference>
<evidence type="ECO:0000259" key="2">
    <source>
        <dbReference type="PROSITE" id="PS50173"/>
    </source>
</evidence>
<comment type="caution">
    <text evidence="3">The sequence shown here is derived from an EMBL/GenBank/DDBJ whole genome shotgun (WGS) entry which is preliminary data.</text>
</comment>
<dbReference type="InterPro" id="IPR001126">
    <property type="entry name" value="UmuC"/>
</dbReference>
<dbReference type="AlphaFoldDB" id="A0AA91DB81"/>
<gene>
    <name evidence="3" type="ORF">A1356_17080</name>
</gene>
<dbReference type="EMBL" id="LUUL01000095">
    <property type="protein sequence ID" value="OAI23963.1"/>
    <property type="molecule type" value="Genomic_DNA"/>
</dbReference>
<dbReference type="Proteomes" id="UP000077734">
    <property type="component" value="Unassembled WGS sequence"/>
</dbReference>
<dbReference type="PROSITE" id="PS50173">
    <property type="entry name" value="UMUC"/>
    <property type="match status" value="1"/>
</dbReference>
<evidence type="ECO:0000313" key="3">
    <source>
        <dbReference type="EMBL" id="OAI23963.1"/>
    </source>
</evidence>